<name>A0A3N2DDD6_9MICO</name>
<comment type="similarity">
    <text evidence="1">Belongs to the ABC transporter superfamily.</text>
</comment>
<evidence type="ECO:0000256" key="3">
    <source>
        <dbReference type="ARBA" id="ARBA00022741"/>
    </source>
</evidence>
<dbReference type="PROSITE" id="PS50893">
    <property type="entry name" value="ABC_TRANSPORTER_2"/>
    <property type="match status" value="1"/>
</dbReference>
<dbReference type="Pfam" id="PF00005">
    <property type="entry name" value="ABC_tran"/>
    <property type="match status" value="1"/>
</dbReference>
<dbReference type="OrthoDB" id="3677453at2"/>
<dbReference type="EMBL" id="RKHQ01000001">
    <property type="protein sequence ID" value="ROR97752.1"/>
    <property type="molecule type" value="Genomic_DNA"/>
</dbReference>
<dbReference type="InterPro" id="IPR027417">
    <property type="entry name" value="P-loop_NTPase"/>
</dbReference>
<dbReference type="GO" id="GO:0055085">
    <property type="term" value="P:transmembrane transport"/>
    <property type="evidence" value="ECO:0007669"/>
    <property type="project" value="UniProtKB-ARBA"/>
</dbReference>
<keyword evidence="7" id="KW-1185">Reference proteome</keyword>
<dbReference type="InterPro" id="IPR003593">
    <property type="entry name" value="AAA+_ATPase"/>
</dbReference>
<evidence type="ECO:0000256" key="2">
    <source>
        <dbReference type="ARBA" id="ARBA00022448"/>
    </source>
</evidence>
<dbReference type="PROSITE" id="PS00211">
    <property type="entry name" value="ABC_TRANSPORTER_1"/>
    <property type="match status" value="1"/>
</dbReference>
<evidence type="ECO:0000256" key="1">
    <source>
        <dbReference type="ARBA" id="ARBA00005417"/>
    </source>
</evidence>
<dbReference type="PANTHER" id="PTHR43776:SF7">
    <property type="entry name" value="D,D-DIPEPTIDE TRANSPORT ATP-BINDING PROTEIN DDPF-RELATED"/>
    <property type="match status" value="1"/>
</dbReference>
<feature type="domain" description="ABC transporter" evidence="5">
    <location>
        <begin position="5"/>
        <end position="249"/>
    </location>
</feature>
<dbReference type="GO" id="GO:0016887">
    <property type="term" value="F:ATP hydrolysis activity"/>
    <property type="evidence" value="ECO:0007669"/>
    <property type="project" value="InterPro"/>
</dbReference>
<dbReference type="Gene3D" id="3.40.50.300">
    <property type="entry name" value="P-loop containing nucleotide triphosphate hydrolases"/>
    <property type="match status" value="1"/>
</dbReference>
<protein>
    <submittedName>
        <fullName evidence="6">Peptide/nickel transport system ATP-binding protein/oligopeptide transport system ATP-binding protein</fullName>
    </submittedName>
</protein>
<organism evidence="6 7">
    <name type="scientific">Salana multivorans</name>
    <dbReference type="NCBI Taxonomy" id="120377"/>
    <lineage>
        <taxon>Bacteria</taxon>
        <taxon>Bacillati</taxon>
        <taxon>Actinomycetota</taxon>
        <taxon>Actinomycetes</taxon>
        <taxon>Micrococcales</taxon>
        <taxon>Beutenbergiaceae</taxon>
        <taxon>Salana</taxon>
    </lineage>
</organism>
<dbReference type="InterPro" id="IPR050319">
    <property type="entry name" value="ABC_transp_ATP-bind"/>
</dbReference>
<dbReference type="SMART" id="SM00382">
    <property type="entry name" value="AAA"/>
    <property type="match status" value="1"/>
</dbReference>
<evidence type="ECO:0000313" key="6">
    <source>
        <dbReference type="EMBL" id="ROR97752.1"/>
    </source>
</evidence>
<dbReference type="InterPro" id="IPR003439">
    <property type="entry name" value="ABC_transporter-like_ATP-bd"/>
</dbReference>
<sequence length="265" mass="29197">MTVMLEARDLCKTFVGRGGSRVDAVRNVHLRLEAGQSMGLVGESGSGKSTVGRLCLGLLEPTSGSIVFEGRDLTSVSAAEMRRLRSRLQVVFQEPFESLNPRMRVGDVVGEPLVLHGGGRPARVREKVLAMLEQVGLRKELADDYPGDMSGGQQQRVGIARAFITDPTLVVLDEPTSSLDVSVRSQILRLLERLQEERRTAYLFISHDIHTIEYLCSDVVVMQNGAIVESGPVEQVLRAPETAYTQRLMGSRLSFDPPEPGRRTR</sequence>
<dbReference type="AlphaFoldDB" id="A0A3N2DDD6"/>
<proteinExistence type="inferred from homology"/>
<keyword evidence="3" id="KW-0547">Nucleotide-binding</keyword>
<evidence type="ECO:0000313" key="7">
    <source>
        <dbReference type="Proteomes" id="UP000275356"/>
    </source>
</evidence>
<evidence type="ECO:0000259" key="5">
    <source>
        <dbReference type="PROSITE" id="PS50893"/>
    </source>
</evidence>
<reference evidence="6 7" key="1">
    <citation type="submission" date="2018-11" db="EMBL/GenBank/DDBJ databases">
        <title>Sequencing the genomes of 1000 actinobacteria strains.</title>
        <authorList>
            <person name="Klenk H.-P."/>
        </authorList>
    </citation>
    <scope>NUCLEOTIDE SEQUENCE [LARGE SCALE GENOMIC DNA]</scope>
    <source>
        <strain evidence="6 7">DSM 13521</strain>
    </source>
</reference>
<comment type="caution">
    <text evidence="6">The sequence shown here is derived from an EMBL/GenBank/DDBJ whole genome shotgun (WGS) entry which is preliminary data.</text>
</comment>
<keyword evidence="2" id="KW-0813">Transport</keyword>
<gene>
    <name evidence="6" type="ORF">EDD28_2358</name>
</gene>
<keyword evidence="4 6" id="KW-0067">ATP-binding</keyword>
<evidence type="ECO:0000256" key="4">
    <source>
        <dbReference type="ARBA" id="ARBA00022840"/>
    </source>
</evidence>
<dbReference type="Proteomes" id="UP000275356">
    <property type="component" value="Unassembled WGS sequence"/>
</dbReference>
<dbReference type="CDD" id="cd03257">
    <property type="entry name" value="ABC_NikE_OppD_transporters"/>
    <property type="match status" value="1"/>
</dbReference>
<dbReference type="SUPFAM" id="SSF52540">
    <property type="entry name" value="P-loop containing nucleoside triphosphate hydrolases"/>
    <property type="match status" value="1"/>
</dbReference>
<accession>A0A3N2DDD6</accession>
<dbReference type="InterPro" id="IPR017871">
    <property type="entry name" value="ABC_transporter-like_CS"/>
</dbReference>
<dbReference type="PANTHER" id="PTHR43776">
    <property type="entry name" value="TRANSPORT ATP-BINDING PROTEIN"/>
    <property type="match status" value="1"/>
</dbReference>
<dbReference type="GO" id="GO:0005524">
    <property type="term" value="F:ATP binding"/>
    <property type="evidence" value="ECO:0007669"/>
    <property type="project" value="UniProtKB-KW"/>
</dbReference>
<dbReference type="RefSeq" id="WP_123739750.1">
    <property type="nucleotide sequence ID" value="NZ_RKHQ01000001.1"/>
</dbReference>